<name>A0AAV7R9V8_PLEWA</name>
<dbReference type="EMBL" id="JANPWB010000009">
    <property type="protein sequence ID" value="KAJ1148883.1"/>
    <property type="molecule type" value="Genomic_DNA"/>
</dbReference>
<evidence type="ECO:0000313" key="2">
    <source>
        <dbReference type="Proteomes" id="UP001066276"/>
    </source>
</evidence>
<organism evidence="1 2">
    <name type="scientific">Pleurodeles waltl</name>
    <name type="common">Iberian ribbed newt</name>
    <dbReference type="NCBI Taxonomy" id="8319"/>
    <lineage>
        <taxon>Eukaryota</taxon>
        <taxon>Metazoa</taxon>
        <taxon>Chordata</taxon>
        <taxon>Craniata</taxon>
        <taxon>Vertebrata</taxon>
        <taxon>Euteleostomi</taxon>
        <taxon>Amphibia</taxon>
        <taxon>Batrachia</taxon>
        <taxon>Caudata</taxon>
        <taxon>Salamandroidea</taxon>
        <taxon>Salamandridae</taxon>
        <taxon>Pleurodelinae</taxon>
        <taxon>Pleurodeles</taxon>
    </lineage>
</organism>
<sequence length="183" mass="19608">MQELSGRWLGSGAAVVVPSPVSPTEGHKHTLCAPPALLSVSIVVCPTGGAVIQMPQPSLGTMELREAYDLYFTLAPADRLSGKEIKKVQHNGPSKTRDLEKERKCCTDRPQAAPSNLMEPARKAGLGPSVCGLAPPQAHSCKQHHNDHINLWESKLLLCCGGLGDLGGLLSALRTSKRSHWSY</sequence>
<keyword evidence="2" id="KW-1185">Reference proteome</keyword>
<evidence type="ECO:0000313" key="1">
    <source>
        <dbReference type="EMBL" id="KAJ1148883.1"/>
    </source>
</evidence>
<dbReference type="AlphaFoldDB" id="A0AAV7R9V8"/>
<protein>
    <submittedName>
        <fullName evidence="1">Uncharacterized protein</fullName>
    </submittedName>
</protein>
<comment type="caution">
    <text evidence="1">The sequence shown here is derived from an EMBL/GenBank/DDBJ whole genome shotgun (WGS) entry which is preliminary data.</text>
</comment>
<gene>
    <name evidence="1" type="ORF">NDU88_001707</name>
</gene>
<proteinExistence type="predicted"/>
<reference evidence="1" key="1">
    <citation type="journal article" date="2022" name="bioRxiv">
        <title>Sequencing and chromosome-scale assembly of the giantPleurodeles waltlgenome.</title>
        <authorList>
            <person name="Brown T."/>
            <person name="Elewa A."/>
            <person name="Iarovenko S."/>
            <person name="Subramanian E."/>
            <person name="Araus A.J."/>
            <person name="Petzold A."/>
            <person name="Susuki M."/>
            <person name="Suzuki K.-i.T."/>
            <person name="Hayashi T."/>
            <person name="Toyoda A."/>
            <person name="Oliveira C."/>
            <person name="Osipova E."/>
            <person name="Leigh N.D."/>
            <person name="Simon A."/>
            <person name="Yun M.H."/>
        </authorList>
    </citation>
    <scope>NUCLEOTIDE SEQUENCE</scope>
    <source>
        <strain evidence="1">20211129_DDA</strain>
        <tissue evidence="1">Liver</tissue>
    </source>
</reference>
<dbReference type="Proteomes" id="UP001066276">
    <property type="component" value="Chromosome 5"/>
</dbReference>
<accession>A0AAV7R9V8</accession>